<evidence type="ECO:0000313" key="3">
    <source>
        <dbReference type="WBParaSite" id="SMUV_0000145501-mRNA-1"/>
    </source>
</evidence>
<dbReference type="WBParaSite" id="SMUV_0000145501-mRNA-1">
    <property type="protein sequence ID" value="SMUV_0000145501-mRNA-1"/>
    <property type="gene ID" value="SMUV_0000145501"/>
</dbReference>
<evidence type="ECO:0000256" key="1">
    <source>
        <dbReference type="SAM" id="MobiDB-lite"/>
    </source>
</evidence>
<reference evidence="3" key="1">
    <citation type="submission" date="2017-02" db="UniProtKB">
        <authorList>
            <consortium name="WormBaseParasite"/>
        </authorList>
    </citation>
    <scope>IDENTIFICATION</scope>
</reference>
<sequence length="77" mass="8843">MLQNVTTQQLTRAKCSSSSSQNRPQMTDMAKAYASNIPYKPLATTWCTYMPEIGQQKIPLIDVQRRVKNMKHIEKLT</sequence>
<proteinExistence type="predicted"/>
<evidence type="ECO:0000313" key="2">
    <source>
        <dbReference type="Proteomes" id="UP000046393"/>
    </source>
</evidence>
<dbReference type="AlphaFoldDB" id="A0A0N5ABC9"/>
<accession>A0A0N5ABC9</accession>
<keyword evidence="2" id="KW-1185">Reference proteome</keyword>
<name>A0A0N5ABC9_9BILA</name>
<organism evidence="2 3">
    <name type="scientific">Syphacia muris</name>
    <dbReference type="NCBI Taxonomy" id="451379"/>
    <lineage>
        <taxon>Eukaryota</taxon>
        <taxon>Metazoa</taxon>
        <taxon>Ecdysozoa</taxon>
        <taxon>Nematoda</taxon>
        <taxon>Chromadorea</taxon>
        <taxon>Rhabditida</taxon>
        <taxon>Spirurina</taxon>
        <taxon>Oxyuridomorpha</taxon>
        <taxon>Oxyuroidea</taxon>
        <taxon>Oxyuridae</taxon>
        <taxon>Syphacia</taxon>
    </lineage>
</organism>
<protein>
    <submittedName>
        <fullName evidence="3">Ovule protein</fullName>
    </submittedName>
</protein>
<feature type="region of interest" description="Disordered" evidence="1">
    <location>
        <begin position="1"/>
        <end position="25"/>
    </location>
</feature>
<dbReference type="Proteomes" id="UP000046393">
    <property type="component" value="Unplaced"/>
</dbReference>